<dbReference type="PROSITE" id="PS00027">
    <property type="entry name" value="HOMEOBOX_1"/>
    <property type="match status" value="1"/>
</dbReference>
<dbReference type="EMBL" id="CM017879">
    <property type="protein sequence ID" value="KAG1359276.1"/>
    <property type="molecule type" value="Genomic_DNA"/>
</dbReference>
<evidence type="ECO:0000256" key="6">
    <source>
        <dbReference type="ARBA" id="ARBA00023163"/>
    </source>
</evidence>
<dbReference type="GO" id="GO:0000981">
    <property type="term" value="F:DNA-binding transcription factor activity, RNA polymerase II-specific"/>
    <property type="evidence" value="ECO:0007669"/>
    <property type="project" value="InterPro"/>
</dbReference>
<dbReference type="Pfam" id="PF00046">
    <property type="entry name" value="Homeodomain"/>
    <property type="match status" value="1"/>
</dbReference>
<dbReference type="PANTHER" id="PTHR45714:SF88">
    <property type="entry name" value="HOMEOBOX-LEUCINE ZIPPER PROTEIN HAT4"/>
    <property type="match status" value="1"/>
</dbReference>
<evidence type="ECO:0000256" key="5">
    <source>
        <dbReference type="ARBA" id="ARBA00023155"/>
    </source>
</evidence>
<keyword evidence="5 8" id="KW-0371">Homeobox</keyword>
<feature type="compositionally biased region" description="Low complexity" evidence="10">
    <location>
        <begin position="58"/>
        <end position="68"/>
    </location>
</feature>
<feature type="domain" description="Homeobox" evidence="11">
    <location>
        <begin position="101"/>
        <end position="161"/>
    </location>
</feature>
<reference evidence="12" key="1">
    <citation type="journal article" date="2017" name="Gigascience">
        <title>The genome draft of coconut (Cocos nucifera).</title>
        <authorList>
            <person name="Xiao Y."/>
            <person name="Xu P."/>
            <person name="Fan H."/>
            <person name="Baudouin L."/>
            <person name="Xia W."/>
            <person name="Bocs S."/>
            <person name="Xu J."/>
            <person name="Li Q."/>
            <person name="Guo A."/>
            <person name="Zhou L."/>
            <person name="Li J."/>
            <person name="Wu Y."/>
            <person name="Ma Z."/>
            <person name="Armero A."/>
            <person name="Issali A.E."/>
            <person name="Liu N."/>
            <person name="Peng M."/>
            <person name="Yang Y."/>
        </authorList>
    </citation>
    <scope>NUCLEOTIDE SEQUENCE</scope>
    <source>
        <tissue evidence="12">Spear leaf of Hainan Tall coconut</tissue>
    </source>
</reference>
<dbReference type="OrthoDB" id="6159439at2759"/>
<sequence>MPSSTPSPSPFPLDQKPQWNNLLPSSVKTAQPIMLKGIDVNRKPAAESALDEEEEGASSPDSTLSSASGKRSTERDPFSNGEVHGLDQRTSSRGVSDEGDREGSKKKLRLSKEHSAVLEESFKEHNSLNPKQKIALARQLNLRPRQVEVWFQNRRARTKVKQTEVDCEYLKRWCERLTQENRRLLKEVAELRALKLPLPTQLPGNMMPPTTLTMCPDLPLQLIQLLHHHHLFVSTSKPPAPPRAPRRGLLESKSLGHGSFWSCLSQ</sequence>
<dbReference type="PANTHER" id="PTHR45714">
    <property type="entry name" value="HOMEOBOX-LEUCINE ZIPPER PROTEIN HAT14"/>
    <property type="match status" value="1"/>
</dbReference>
<dbReference type="InterPro" id="IPR003106">
    <property type="entry name" value="Leu_zip_homeo"/>
</dbReference>
<dbReference type="Pfam" id="PF04618">
    <property type="entry name" value="HD-ZIP_N"/>
    <property type="match status" value="1"/>
</dbReference>
<name>A0A8K0N6A4_COCNU</name>
<reference evidence="12" key="2">
    <citation type="submission" date="2019-07" db="EMBL/GenBank/DDBJ databases">
        <authorList>
            <person name="Yang Y."/>
            <person name="Bocs S."/>
            <person name="Baudouin L."/>
        </authorList>
    </citation>
    <scope>NUCLEOTIDE SEQUENCE</scope>
    <source>
        <tissue evidence="12">Spear leaf of Hainan Tall coconut</tissue>
    </source>
</reference>
<comment type="caution">
    <text evidence="12">The sequence shown here is derived from an EMBL/GenBank/DDBJ whole genome shotgun (WGS) entry which is preliminary data.</text>
</comment>
<comment type="subcellular location">
    <subcellularLocation>
        <location evidence="1 8 9">Nucleus</location>
    </subcellularLocation>
</comment>
<dbReference type="PROSITE" id="PS50071">
    <property type="entry name" value="HOMEOBOX_2"/>
    <property type="match status" value="1"/>
</dbReference>
<evidence type="ECO:0000256" key="2">
    <source>
        <dbReference type="ARBA" id="ARBA00006074"/>
    </source>
</evidence>
<keyword evidence="4 8" id="KW-0238">DNA-binding</keyword>
<dbReference type="Gene3D" id="1.10.10.60">
    <property type="entry name" value="Homeodomain-like"/>
    <property type="match status" value="1"/>
</dbReference>
<evidence type="ECO:0000256" key="7">
    <source>
        <dbReference type="ARBA" id="ARBA00023242"/>
    </source>
</evidence>
<dbReference type="Pfam" id="PF02183">
    <property type="entry name" value="HALZ"/>
    <property type="match status" value="1"/>
</dbReference>
<gene>
    <name evidence="12" type="ORF">COCNU_08G007220</name>
</gene>
<evidence type="ECO:0000256" key="1">
    <source>
        <dbReference type="ARBA" id="ARBA00004123"/>
    </source>
</evidence>
<evidence type="ECO:0000313" key="13">
    <source>
        <dbReference type="Proteomes" id="UP000797356"/>
    </source>
</evidence>
<dbReference type="SMART" id="SM00340">
    <property type="entry name" value="HALZ"/>
    <property type="match status" value="1"/>
</dbReference>
<dbReference type="SMART" id="SM00389">
    <property type="entry name" value="HOX"/>
    <property type="match status" value="1"/>
</dbReference>
<accession>A0A8K0N6A4</accession>
<evidence type="ECO:0000259" key="11">
    <source>
        <dbReference type="PROSITE" id="PS50071"/>
    </source>
</evidence>
<dbReference type="CDD" id="cd00086">
    <property type="entry name" value="homeodomain"/>
    <property type="match status" value="1"/>
</dbReference>
<evidence type="ECO:0000313" key="12">
    <source>
        <dbReference type="EMBL" id="KAG1359276.1"/>
    </source>
</evidence>
<evidence type="ECO:0000256" key="10">
    <source>
        <dbReference type="SAM" id="MobiDB-lite"/>
    </source>
</evidence>
<evidence type="ECO:0000256" key="8">
    <source>
        <dbReference type="PROSITE-ProRule" id="PRU00108"/>
    </source>
</evidence>
<dbReference type="InterPro" id="IPR006712">
    <property type="entry name" value="HD-ZIP_N"/>
</dbReference>
<dbReference type="InterPro" id="IPR001356">
    <property type="entry name" value="HD"/>
</dbReference>
<feature type="compositionally biased region" description="Basic and acidic residues" evidence="10">
    <location>
        <begin position="95"/>
        <end position="111"/>
    </location>
</feature>
<dbReference type="SUPFAM" id="SSF46689">
    <property type="entry name" value="Homeodomain-like"/>
    <property type="match status" value="1"/>
</dbReference>
<dbReference type="GO" id="GO:0005634">
    <property type="term" value="C:nucleus"/>
    <property type="evidence" value="ECO:0007669"/>
    <property type="project" value="UniProtKB-SubCell"/>
</dbReference>
<dbReference type="InterPro" id="IPR017970">
    <property type="entry name" value="Homeobox_CS"/>
</dbReference>
<feature type="region of interest" description="Disordered" evidence="10">
    <location>
        <begin position="1"/>
        <end position="25"/>
    </location>
</feature>
<evidence type="ECO:0000256" key="4">
    <source>
        <dbReference type="ARBA" id="ARBA00023125"/>
    </source>
</evidence>
<organism evidence="12 13">
    <name type="scientific">Cocos nucifera</name>
    <name type="common">Coconut palm</name>
    <dbReference type="NCBI Taxonomy" id="13894"/>
    <lineage>
        <taxon>Eukaryota</taxon>
        <taxon>Viridiplantae</taxon>
        <taxon>Streptophyta</taxon>
        <taxon>Embryophyta</taxon>
        <taxon>Tracheophyta</taxon>
        <taxon>Spermatophyta</taxon>
        <taxon>Magnoliopsida</taxon>
        <taxon>Liliopsida</taxon>
        <taxon>Arecaceae</taxon>
        <taxon>Arecoideae</taxon>
        <taxon>Cocoseae</taxon>
        <taxon>Attaleinae</taxon>
        <taxon>Cocos</taxon>
    </lineage>
</organism>
<dbReference type="FunFam" id="1.10.10.60:FF:000192">
    <property type="entry name" value="Homeobox-leucine zipper protein HAT22"/>
    <property type="match status" value="1"/>
</dbReference>
<evidence type="ECO:0000256" key="9">
    <source>
        <dbReference type="RuleBase" id="RU000682"/>
    </source>
</evidence>
<comment type="similarity">
    <text evidence="2">Belongs to the HD-ZIP homeobox family. Class II subfamily.</text>
</comment>
<keyword evidence="6" id="KW-0804">Transcription</keyword>
<keyword evidence="13" id="KW-1185">Reference proteome</keyword>
<dbReference type="AlphaFoldDB" id="A0A8K0N6A4"/>
<keyword evidence="7 8" id="KW-0539">Nucleus</keyword>
<evidence type="ECO:0000256" key="3">
    <source>
        <dbReference type="ARBA" id="ARBA00023015"/>
    </source>
</evidence>
<protein>
    <submittedName>
        <fullName evidence="12">Putative homeobox-leucine zipper protein HAT1</fullName>
    </submittedName>
</protein>
<feature type="compositionally biased region" description="Pro residues" evidence="10">
    <location>
        <begin position="1"/>
        <end position="11"/>
    </location>
</feature>
<feature type="region of interest" description="Disordered" evidence="10">
    <location>
        <begin position="43"/>
        <end position="111"/>
    </location>
</feature>
<dbReference type="InterPro" id="IPR050762">
    <property type="entry name" value="HD-ZIP_Homeobox_LZ_Class_II"/>
</dbReference>
<proteinExistence type="inferred from homology"/>
<dbReference type="GO" id="GO:0043565">
    <property type="term" value="F:sequence-specific DNA binding"/>
    <property type="evidence" value="ECO:0007669"/>
    <property type="project" value="InterPro"/>
</dbReference>
<feature type="DNA-binding region" description="Homeobox" evidence="8">
    <location>
        <begin position="103"/>
        <end position="162"/>
    </location>
</feature>
<dbReference type="Proteomes" id="UP000797356">
    <property type="component" value="Chromosome 8"/>
</dbReference>
<keyword evidence="3" id="KW-0805">Transcription regulation</keyword>
<dbReference type="InterPro" id="IPR009057">
    <property type="entry name" value="Homeodomain-like_sf"/>
</dbReference>